<name>D5MM63_METO1</name>
<dbReference type="Proteomes" id="UP000006898">
    <property type="component" value="Chromosome"/>
</dbReference>
<gene>
    <name evidence="1" type="ORF">DAMO_0888</name>
</gene>
<sequence length="22" mass="2930">MWERVTEKQDRRQLRRWVQLLC</sequence>
<protein>
    <submittedName>
        <fullName evidence="1">Uncharacterized protein</fullName>
    </submittedName>
</protein>
<dbReference type="KEGG" id="mox:DAMO_0888"/>
<dbReference type="EMBL" id="FP565575">
    <property type="protein sequence ID" value="CBE67949.1"/>
    <property type="molecule type" value="Genomic_DNA"/>
</dbReference>
<proteinExistence type="predicted"/>
<accession>D5MM63</accession>
<reference evidence="1 2" key="1">
    <citation type="journal article" date="2010" name="Nature">
        <title>Nitrite-driven anaerobic methane oxidation by oxygenic bacteria.</title>
        <authorList>
            <person name="Ettwig K.F."/>
            <person name="Butler M.K."/>
            <person name="Le Paslier D."/>
            <person name="Pelletier E."/>
            <person name="Mangenot S."/>
            <person name="Kuypers M.M.M."/>
            <person name="Schreiber F."/>
            <person name="Dutilh B.E."/>
            <person name="Zedelius J."/>
            <person name="de Beer D."/>
            <person name="Gloerich J."/>
            <person name="Wessels H.J.C.T."/>
            <person name="van Allen T."/>
            <person name="Luesken F."/>
            <person name="Wu M."/>
            <person name="van de Pas-Schoonen K.T."/>
            <person name="Op den Camp H.J.M."/>
            <person name="Janssen-Megens E.M."/>
            <person name="Francoijs K-J."/>
            <person name="Stunnenberg H."/>
            <person name="Weissenbach J."/>
            <person name="Jetten M.S.M."/>
            <person name="Strous M."/>
        </authorList>
    </citation>
    <scope>NUCLEOTIDE SEQUENCE [LARGE SCALE GENOMIC DNA]</scope>
</reference>
<dbReference type="HOGENOM" id="CLU_3424659_0_0_0"/>
<dbReference type="AlphaFoldDB" id="D5MM63"/>
<evidence type="ECO:0000313" key="1">
    <source>
        <dbReference type="EMBL" id="CBE67949.1"/>
    </source>
</evidence>
<evidence type="ECO:0000313" key="2">
    <source>
        <dbReference type="Proteomes" id="UP000006898"/>
    </source>
</evidence>
<organism evidence="1 2">
    <name type="scientific">Methylomirabilis oxygeniifera</name>
    <dbReference type="NCBI Taxonomy" id="671143"/>
    <lineage>
        <taxon>Bacteria</taxon>
        <taxon>Candidatus Methylomirabilota</taxon>
        <taxon>Candidatus Methylomirabilia</taxon>
        <taxon>Candidatus Methylomirabilales</taxon>
        <taxon>Candidatus Methylomirabilaceae</taxon>
        <taxon>Candidatus Methylomirabilis</taxon>
    </lineage>
</organism>